<comment type="cofactor">
    <cofactor evidence="1 7">
        <name>heme</name>
        <dbReference type="ChEBI" id="CHEBI:30413"/>
    </cofactor>
</comment>
<feature type="binding site" description="axial binding residue" evidence="7">
    <location>
        <position position="420"/>
    </location>
    <ligand>
        <name>heme</name>
        <dbReference type="ChEBI" id="CHEBI:30413"/>
    </ligand>
    <ligandPart>
        <name>Fe</name>
        <dbReference type="ChEBI" id="CHEBI:18248"/>
    </ligandPart>
</feature>
<organism evidence="9 10">
    <name type="scientific">Paraphoma chrysanthemicola</name>
    <dbReference type="NCBI Taxonomy" id="798071"/>
    <lineage>
        <taxon>Eukaryota</taxon>
        <taxon>Fungi</taxon>
        <taxon>Dikarya</taxon>
        <taxon>Ascomycota</taxon>
        <taxon>Pezizomycotina</taxon>
        <taxon>Dothideomycetes</taxon>
        <taxon>Pleosporomycetidae</taxon>
        <taxon>Pleosporales</taxon>
        <taxon>Pleosporineae</taxon>
        <taxon>Phaeosphaeriaceae</taxon>
        <taxon>Paraphoma</taxon>
    </lineage>
</organism>
<dbReference type="PANTHER" id="PTHR24305">
    <property type="entry name" value="CYTOCHROME P450"/>
    <property type="match status" value="1"/>
</dbReference>
<proteinExistence type="inferred from homology"/>
<dbReference type="PANTHER" id="PTHR24305:SF157">
    <property type="entry name" value="N-ACETYLTRYPTOPHAN 6-HYDROXYLASE IVOC-RELATED"/>
    <property type="match status" value="1"/>
</dbReference>
<accession>A0A8K0RDI5</accession>
<dbReference type="InterPro" id="IPR002401">
    <property type="entry name" value="Cyt_P450_E_grp-I"/>
</dbReference>
<evidence type="ECO:0000256" key="6">
    <source>
        <dbReference type="ARBA" id="ARBA00023033"/>
    </source>
</evidence>
<dbReference type="GO" id="GO:0005506">
    <property type="term" value="F:iron ion binding"/>
    <property type="evidence" value="ECO:0007669"/>
    <property type="project" value="InterPro"/>
</dbReference>
<dbReference type="AlphaFoldDB" id="A0A8K0RDI5"/>
<dbReference type="InterPro" id="IPR001128">
    <property type="entry name" value="Cyt_P450"/>
</dbReference>
<reference evidence="9" key="1">
    <citation type="journal article" date="2021" name="Nat. Commun.">
        <title>Genetic determinants of endophytism in the Arabidopsis root mycobiome.</title>
        <authorList>
            <person name="Mesny F."/>
            <person name="Miyauchi S."/>
            <person name="Thiergart T."/>
            <person name="Pickel B."/>
            <person name="Atanasova L."/>
            <person name="Karlsson M."/>
            <person name="Huettel B."/>
            <person name="Barry K.W."/>
            <person name="Haridas S."/>
            <person name="Chen C."/>
            <person name="Bauer D."/>
            <person name="Andreopoulos W."/>
            <person name="Pangilinan J."/>
            <person name="LaButti K."/>
            <person name="Riley R."/>
            <person name="Lipzen A."/>
            <person name="Clum A."/>
            <person name="Drula E."/>
            <person name="Henrissat B."/>
            <person name="Kohler A."/>
            <person name="Grigoriev I.V."/>
            <person name="Martin F.M."/>
            <person name="Hacquard S."/>
        </authorList>
    </citation>
    <scope>NUCLEOTIDE SEQUENCE</scope>
    <source>
        <strain evidence="9">MPI-SDFR-AT-0120</strain>
    </source>
</reference>
<dbReference type="GO" id="GO:0004497">
    <property type="term" value="F:monooxygenase activity"/>
    <property type="evidence" value="ECO:0007669"/>
    <property type="project" value="UniProtKB-KW"/>
</dbReference>
<keyword evidence="5 7" id="KW-0408">Iron</keyword>
<evidence type="ECO:0000256" key="1">
    <source>
        <dbReference type="ARBA" id="ARBA00001971"/>
    </source>
</evidence>
<comment type="similarity">
    <text evidence="2 8">Belongs to the cytochrome P450 family.</text>
</comment>
<dbReference type="InterPro" id="IPR050121">
    <property type="entry name" value="Cytochrome_P450_monoxygenase"/>
</dbReference>
<evidence type="ECO:0000313" key="10">
    <source>
        <dbReference type="Proteomes" id="UP000813461"/>
    </source>
</evidence>
<dbReference type="SUPFAM" id="SSF48264">
    <property type="entry name" value="Cytochrome P450"/>
    <property type="match status" value="1"/>
</dbReference>
<name>A0A8K0RDI5_9PLEO</name>
<dbReference type="InterPro" id="IPR036396">
    <property type="entry name" value="Cyt_P450_sf"/>
</dbReference>
<keyword evidence="10" id="KW-1185">Reference proteome</keyword>
<protein>
    <submittedName>
        <fullName evidence="9">Benzoate 4-monooxygenase cytochrome P450</fullName>
    </submittedName>
</protein>
<evidence type="ECO:0000256" key="3">
    <source>
        <dbReference type="ARBA" id="ARBA00022723"/>
    </source>
</evidence>
<dbReference type="CDD" id="cd11062">
    <property type="entry name" value="CYP58-like"/>
    <property type="match status" value="1"/>
</dbReference>
<dbReference type="OrthoDB" id="3945418at2759"/>
<evidence type="ECO:0000256" key="4">
    <source>
        <dbReference type="ARBA" id="ARBA00023002"/>
    </source>
</evidence>
<evidence type="ECO:0000256" key="2">
    <source>
        <dbReference type="ARBA" id="ARBA00010617"/>
    </source>
</evidence>
<dbReference type="Gene3D" id="1.10.630.10">
    <property type="entry name" value="Cytochrome P450"/>
    <property type="match status" value="1"/>
</dbReference>
<keyword evidence="7 8" id="KW-0349">Heme</keyword>
<dbReference type="GO" id="GO:0016705">
    <property type="term" value="F:oxidoreductase activity, acting on paired donors, with incorporation or reduction of molecular oxygen"/>
    <property type="evidence" value="ECO:0007669"/>
    <property type="project" value="InterPro"/>
</dbReference>
<evidence type="ECO:0000313" key="9">
    <source>
        <dbReference type="EMBL" id="KAH7092140.1"/>
    </source>
</evidence>
<dbReference type="PROSITE" id="PS00086">
    <property type="entry name" value="CYTOCHROME_P450"/>
    <property type="match status" value="1"/>
</dbReference>
<evidence type="ECO:0000256" key="8">
    <source>
        <dbReference type="RuleBase" id="RU000461"/>
    </source>
</evidence>
<dbReference type="Proteomes" id="UP000813461">
    <property type="component" value="Unassembled WGS sequence"/>
</dbReference>
<dbReference type="PRINTS" id="PR00385">
    <property type="entry name" value="P450"/>
</dbReference>
<keyword evidence="4 8" id="KW-0560">Oxidoreductase</keyword>
<keyword evidence="6 8" id="KW-0503">Monooxygenase</keyword>
<evidence type="ECO:0000256" key="5">
    <source>
        <dbReference type="ARBA" id="ARBA00023004"/>
    </source>
</evidence>
<dbReference type="InterPro" id="IPR017972">
    <property type="entry name" value="Cyt_P450_CS"/>
</dbReference>
<dbReference type="EMBL" id="JAGMVJ010000003">
    <property type="protein sequence ID" value="KAH7092140.1"/>
    <property type="molecule type" value="Genomic_DNA"/>
</dbReference>
<sequence>MARILILSSTLVAVVLGYYLSRAIYNLFFHPLAKFPGPWWASASYLAEFYYDVVQGGRYFAVIARMHEQYGPLIRINPDELHLNDPFFYEHLYAGSGQKRNKDKNNAVLSGTTLALNTTLDHNLHRERRGYIASFFSKQSTQRLEPFIQGQVKKLVEKLRQAHDAGDTIVGIQIFGALTCDIITHYAYGESFGELDKAGFPCQLERDATQLLLSGHFRRFLPAVAGLLQRLPERWITWLNPAVATFFDLERKITDLCHQARQRQDMKVSNSDRTIFDALTGPNVPEQEKSLARLKDESQLVLFAGLDTTARALTAMVCYMATYPDVLAKLRTELQSAWVHAEDQPSWRRFARVPVEPLPYKESVIPAGTSVGAMPWLLNRHPDVFPDPDVFRPERWLDAARHGQNLTRYLVTFSKGSRMCLGINLAYAEMYIAVAALVHNFDMELVDSTIKNIIPYRDYALSFDEDYSYGVNFKVAKVLHS</sequence>
<evidence type="ECO:0000256" key="7">
    <source>
        <dbReference type="PIRSR" id="PIRSR602401-1"/>
    </source>
</evidence>
<dbReference type="Pfam" id="PF00067">
    <property type="entry name" value="p450"/>
    <property type="match status" value="1"/>
</dbReference>
<keyword evidence="3 7" id="KW-0479">Metal-binding</keyword>
<dbReference type="PRINTS" id="PR00463">
    <property type="entry name" value="EP450I"/>
</dbReference>
<comment type="caution">
    <text evidence="9">The sequence shown here is derived from an EMBL/GenBank/DDBJ whole genome shotgun (WGS) entry which is preliminary data.</text>
</comment>
<dbReference type="GO" id="GO:0020037">
    <property type="term" value="F:heme binding"/>
    <property type="evidence" value="ECO:0007669"/>
    <property type="project" value="InterPro"/>
</dbReference>
<gene>
    <name evidence="9" type="ORF">FB567DRAFT_557731</name>
</gene>